<comment type="caution">
    <text evidence="2">The sequence shown here is derived from an EMBL/GenBank/DDBJ whole genome shotgun (WGS) entry which is preliminary data.</text>
</comment>
<evidence type="ECO:0000256" key="1">
    <source>
        <dbReference type="SAM" id="Phobius"/>
    </source>
</evidence>
<dbReference type="Proteomes" id="UP000034736">
    <property type="component" value="Unassembled WGS sequence"/>
</dbReference>
<dbReference type="InterPro" id="IPR012902">
    <property type="entry name" value="N_methyl_site"/>
</dbReference>
<dbReference type="EMBL" id="LCHU01000002">
    <property type="protein sequence ID" value="KKT42132.1"/>
    <property type="molecule type" value="Genomic_DNA"/>
</dbReference>
<name>A0A0G1JDS1_9BACT</name>
<proteinExistence type="predicted"/>
<keyword evidence="1" id="KW-1133">Transmembrane helix</keyword>
<reference evidence="2 3" key="1">
    <citation type="journal article" date="2015" name="Nature">
        <title>rRNA introns, odd ribosomes, and small enigmatic genomes across a large radiation of phyla.</title>
        <authorList>
            <person name="Brown C.T."/>
            <person name="Hug L.A."/>
            <person name="Thomas B.C."/>
            <person name="Sharon I."/>
            <person name="Castelle C.J."/>
            <person name="Singh A."/>
            <person name="Wilkins M.J."/>
            <person name="Williams K.H."/>
            <person name="Banfield J.F."/>
        </authorList>
    </citation>
    <scope>NUCLEOTIDE SEQUENCE [LARGE SCALE GENOMIC DNA]</scope>
</reference>
<protein>
    <submittedName>
        <fullName evidence="2">Uncharacterized protein</fullName>
    </submittedName>
</protein>
<dbReference type="AlphaFoldDB" id="A0A0G1JDS1"/>
<keyword evidence="1" id="KW-0812">Transmembrane</keyword>
<evidence type="ECO:0000313" key="2">
    <source>
        <dbReference type="EMBL" id="KKT42132.1"/>
    </source>
</evidence>
<feature type="transmembrane region" description="Helical" evidence="1">
    <location>
        <begin position="20"/>
        <end position="41"/>
    </location>
</feature>
<accession>A0A0G1JDS1</accession>
<keyword evidence="1" id="KW-0472">Membrane</keyword>
<sequence length="169" mass="18224">MKQKEGLPAGRQGYSLLEAVIYIAILSVVAVIVVESVFSLYRAYGRSRVDRRINLNGDYAIERIIREIREATSTDPASSSFGISPGILAAGGKTFSLAGANGPLQVAEQNGSVEAITSDVDVMSLYFYRQTSATAPSEIIKVEIILSAGEGSFTKTRSFYGSAVLRKKY</sequence>
<evidence type="ECO:0000313" key="3">
    <source>
        <dbReference type="Proteomes" id="UP000034736"/>
    </source>
</evidence>
<dbReference type="Pfam" id="PF07963">
    <property type="entry name" value="N_methyl"/>
    <property type="match status" value="1"/>
</dbReference>
<dbReference type="STRING" id="1618647.UW30_C0002G0043"/>
<organism evidence="2 3">
    <name type="scientific">Candidatus Giovannonibacteria bacterium GW2011_GWA2_44_13b</name>
    <dbReference type="NCBI Taxonomy" id="1618647"/>
    <lineage>
        <taxon>Bacteria</taxon>
        <taxon>Candidatus Giovannoniibacteriota</taxon>
    </lineage>
</organism>
<gene>
    <name evidence="2" type="ORF">UW30_C0002G0043</name>
</gene>